<feature type="region of interest" description="Disordered" evidence="1">
    <location>
        <begin position="23"/>
        <end position="66"/>
    </location>
</feature>
<reference evidence="2 3" key="1">
    <citation type="submission" date="2014-08" db="EMBL/GenBank/DDBJ databases">
        <title>Comparative genomics of the Paenibacillus odorifer group.</title>
        <authorList>
            <person name="den Bakker H.C."/>
            <person name="Tsai Y.-C."/>
            <person name="Martin N."/>
            <person name="Korlach J."/>
            <person name="Wiedmann M."/>
        </authorList>
    </citation>
    <scope>NUCLEOTIDE SEQUENCE [LARGE SCALE GENOMIC DNA]</scope>
    <source>
        <strain evidence="2 3">DSM 15220</strain>
    </source>
</reference>
<proteinExistence type="predicted"/>
<dbReference type="Proteomes" id="UP000029500">
    <property type="component" value="Chromosome"/>
</dbReference>
<evidence type="ECO:0000256" key="1">
    <source>
        <dbReference type="SAM" id="MobiDB-lite"/>
    </source>
</evidence>
<dbReference type="STRING" id="189425.PGRAT_03855"/>
<organism evidence="2 3">
    <name type="scientific">Paenibacillus graminis</name>
    <dbReference type="NCBI Taxonomy" id="189425"/>
    <lineage>
        <taxon>Bacteria</taxon>
        <taxon>Bacillati</taxon>
        <taxon>Bacillota</taxon>
        <taxon>Bacilli</taxon>
        <taxon>Bacillales</taxon>
        <taxon>Paenibacillaceae</taxon>
        <taxon>Paenibacillus</taxon>
    </lineage>
</organism>
<accession>A0A089ND32</accession>
<evidence type="ECO:0000313" key="3">
    <source>
        <dbReference type="Proteomes" id="UP000029500"/>
    </source>
</evidence>
<keyword evidence="3" id="KW-1185">Reference proteome</keyword>
<dbReference type="eggNOG" id="ENOG50306B5">
    <property type="taxonomic scope" value="Bacteria"/>
</dbReference>
<sequence>MDTEKREEPGKFVGDGFAPALAGEVGDWGNSDGFSLWDSAQGEPENGLEDWEGRQETHDMFHQSYE</sequence>
<dbReference type="HOGENOM" id="CLU_192959_0_0_9"/>
<dbReference type="OrthoDB" id="2644386at2"/>
<dbReference type="AlphaFoldDB" id="A0A089ND32"/>
<dbReference type="EMBL" id="CP009287">
    <property type="protein sequence ID" value="AIQ66874.1"/>
    <property type="molecule type" value="Genomic_DNA"/>
</dbReference>
<dbReference type="RefSeq" id="WP_025704125.1">
    <property type="nucleotide sequence ID" value="NZ_CP009287.1"/>
</dbReference>
<gene>
    <name evidence="2" type="ORF">PGRAT_03855</name>
</gene>
<dbReference type="KEGG" id="pgm:PGRAT_03855"/>
<evidence type="ECO:0000313" key="2">
    <source>
        <dbReference type="EMBL" id="AIQ66874.1"/>
    </source>
</evidence>
<name>A0A089ND32_9BACL</name>
<protein>
    <submittedName>
        <fullName evidence="2">Uncharacterized protein</fullName>
    </submittedName>
</protein>
<feature type="compositionally biased region" description="Basic and acidic residues" evidence="1">
    <location>
        <begin position="51"/>
        <end position="66"/>
    </location>
</feature>